<comment type="subcellular location">
    <subcellularLocation>
        <location evidence="7 8">Cytoplasm</location>
    </subcellularLocation>
</comment>
<protein>
    <recommendedName>
        <fullName evidence="7 8">Ferrochelatase</fullName>
        <ecNumber evidence="7 8">4.98.1.1</ecNumber>
    </recommendedName>
    <alternativeName>
        <fullName evidence="7">Heme synthase</fullName>
    </alternativeName>
    <alternativeName>
        <fullName evidence="7">Protoheme ferro-lyase</fullName>
    </alternativeName>
</protein>
<comment type="catalytic activity">
    <reaction evidence="6">
        <text>Fe-coproporphyrin III + 2 H(+) = coproporphyrin III + Fe(2+)</text>
        <dbReference type="Rhea" id="RHEA:49572"/>
        <dbReference type="ChEBI" id="CHEBI:15378"/>
        <dbReference type="ChEBI" id="CHEBI:29033"/>
        <dbReference type="ChEBI" id="CHEBI:68438"/>
        <dbReference type="ChEBI" id="CHEBI:131725"/>
        <dbReference type="EC" id="4.99.1.9"/>
    </reaction>
    <physiologicalReaction direction="right-to-left" evidence="6">
        <dbReference type="Rhea" id="RHEA:49574"/>
    </physiologicalReaction>
</comment>
<dbReference type="CDD" id="cd03411">
    <property type="entry name" value="Ferrochelatase_N"/>
    <property type="match status" value="1"/>
</dbReference>
<dbReference type="Gene3D" id="3.40.50.1400">
    <property type="match status" value="2"/>
</dbReference>
<evidence type="ECO:0000256" key="4">
    <source>
        <dbReference type="ARBA" id="ARBA00023239"/>
    </source>
</evidence>
<organism evidence="9 10">
    <name type="scientific">Rubrivirga litoralis</name>
    <dbReference type="NCBI Taxonomy" id="3075598"/>
    <lineage>
        <taxon>Bacteria</taxon>
        <taxon>Pseudomonadati</taxon>
        <taxon>Rhodothermota</taxon>
        <taxon>Rhodothermia</taxon>
        <taxon>Rhodothermales</taxon>
        <taxon>Rubricoccaceae</taxon>
        <taxon>Rubrivirga</taxon>
    </lineage>
</organism>
<dbReference type="PANTHER" id="PTHR11108">
    <property type="entry name" value="FERROCHELATASE"/>
    <property type="match status" value="1"/>
</dbReference>
<evidence type="ECO:0000256" key="8">
    <source>
        <dbReference type="RuleBase" id="RU000607"/>
    </source>
</evidence>
<evidence type="ECO:0000256" key="1">
    <source>
        <dbReference type="ARBA" id="ARBA00007718"/>
    </source>
</evidence>
<evidence type="ECO:0000313" key="9">
    <source>
        <dbReference type="EMBL" id="MDT0632702.1"/>
    </source>
</evidence>
<evidence type="ECO:0000256" key="5">
    <source>
        <dbReference type="ARBA" id="ARBA00023244"/>
    </source>
</evidence>
<keyword evidence="4 7" id="KW-0456">Lyase</keyword>
<name>A0ABU3BTU0_9BACT</name>
<evidence type="ECO:0000256" key="7">
    <source>
        <dbReference type="HAMAP-Rule" id="MF_00323"/>
    </source>
</evidence>
<keyword evidence="5 7" id="KW-0627">Porphyrin biosynthesis</keyword>
<dbReference type="Pfam" id="PF00762">
    <property type="entry name" value="Ferrochelatase"/>
    <property type="match status" value="1"/>
</dbReference>
<comment type="caution">
    <text evidence="9">The sequence shown here is derived from an EMBL/GenBank/DDBJ whole genome shotgun (WGS) entry which is preliminary data.</text>
</comment>
<comment type="pathway">
    <text evidence="7 8">Porphyrin-containing compound metabolism; protoheme biosynthesis; protoheme from protoporphyrin-IX: step 1/1.</text>
</comment>
<dbReference type="Proteomes" id="UP001267426">
    <property type="component" value="Unassembled WGS sequence"/>
</dbReference>
<dbReference type="CDD" id="cd00419">
    <property type="entry name" value="Ferrochelatase_C"/>
    <property type="match status" value="1"/>
</dbReference>
<dbReference type="InterPro" id="IPR033659">
    <property type="entry name" value="Ferrochelatase_N"/>
</dbReference>
<dbReference type="PANTHER" id="PTHR11108:SF1">
    <property type="entry name" value="FERROCHELATASE, MITOCHONDRIAL"/>
    <property type="match status" value="1"/>
</dbReference>
<dbReference type="HAMAP" id="MF_00323">
    <property type="entry name" value="Ferrochelatase"/>
    <property type="match status" value="1"/>
</dbReference>
<keyword evidence="2 7" id="KW-0408">Iron</keyword>
<sequence length="351" mass="38791">MPSTDKPIGVLFMAYGGPESLDEIPGYLSDIRHGRPTTTAVLDEITNNYRMIGGKSPIMGLTKEQIAGAMAHLNREADGDANPPGEPERFKAYLGMRHWAPWIEETVGQMLDDGIERAVAIVLAPHFSSMSIAKYQAKVKAGLELYRGDLDVAYVDAYFDADLLIEAFAARVREGIEQFPEDERDDVHVVLSAHSLPVRILKMGDPYQDQLWTTARLIAERAGLREDQWSWSYQSEGRSPEPWLGPQLEDHVPALQDERGVDKVVSLAIGFVSDHVEILFDIDIEAQKAAKERGMTLVRPPSLNDDPRFTRLLAELVEGRAAKAGWIESDVRAASAGEPSMPMPEGTAMPA</sequence>
<keyword evidence="7 8" id="KW-0963">Cytoplasm</keyword>
<keyword evidence="10" id="KW-1185">Reference proteome</keyword>
<keyword evidence="3 7" id="KW-0350">Heme biosynthesis</keyword>
<feature type="binding site" evidence="7">
    <location>
        <position position="277"/>
    </location>
    <ligand>
        <name>Fe(2+)</name>
        <dbReference type="ChEBI" id="CHEBI:29033"/>
    </ligand>
</feature>
<proteinExistence type="inferred from homology"/>
<reference evidence="9 10" key="1">
    <citation type="submission" date="2023-09" db="EMBL/GenBank/DDBJ databases">
        <authorList>
            <person name="Rey-Velasco X."/>
        </authorList>
    </citation>
    <scope>NUCLEOTIDE SEQUENCE [LARGE SCALE GENOMIC DNA]</scope>
    <source>
        <strain evidence="9 10">F394</strain>
    </source>
</reference>
<feature type="binding site" evidence="7">
    <location>
        <position position="194"/>
    </location>
    <ligand>
        <name>Fe(2+)</name>
        <dbReference type="ChEBI" id="CHEBI:29033"/>
    </ligand>
</feature>
<dbReference type="EC" id="4.98.1.1" evidence="7 8"/>
<evidence type="ECO:0000313" key="10">
    <source>
        <dbReference type="Proteomes" id="UP001267426"/>
    </source>
</evidence>
<evidence type="ECO:0000256" key="3">
    <source>
        <dbReference type="ARBA" id="ARBA00023133"/>
    </source>
</evidence>
<comment type="function">
    <text evidence="7 8">Catalyzes the ferrous insertion into protoporphyrin IX.</text>
</comment>
<evidence type="ECO:0000256" key="6">
    <source>
        <dbReference type="ARBA" id="ARBA00024536"/>
    </source>
</evidence>
<dbReference type="SUPFAM" id="SSF53800">
    <property type="entry name" value="Chelatase"/>
    <property type="match status" value="1"/>
</dbReference>
<evidence type="ECO:0000256" key="2">
    <source>
        <dbReference type="ARBA" id="ARBA00023004"/>
    </source>
</evidence>
<keyword evidence="7" id="KW-0479">Metal-binding</keyword>
<gene>
    <name evidence="7 9" type="primary">hemH</name>
    <name evidence="9" type="ORF">RM540_13155</name>
</gene>
<dbReference type="InterPro" id="IPR001015">
    <property type="entry name" value="Ferrochelatase"/>
</dbReference>
<dbReference type="InterPro" id="IPR033644">
    <property type="entry name" value="Ferrochelatase_C"/>
</dbReference>
<dbReference type="EMBL" id="JAVRHT010000035">
    <property type="protein sequence ID" value="MDT0632702.1"/>
    <property type="molecule type" value="Genomic_DNA"/>
</dbReference>
<dbReference type="PROSITE" id="PS00534">
    <property type="entry name" value="FERROCHELATASE"/>
    <property type="match status" value="1"/>
</dbReference>
<comment type="similarity">
    <text evidence="1 7 8">Belongs to the ferrochelatase family.</text>
</comment>
<comment type="catalytic activity">
    <reaction evidence="7 8">
        <text>heme b + 2 H(+) = protoporphyrin IX + Fe(2+)</text>
        <dbReference type="Rhea" id="RHEA:22584"/>
        <dbReference type="ChEBI" id="CHEBI:15378"/>
        <dbReference type="ChEBI" id="CHEBI:29033"/>
        <dbReference type="ChEBI" id="CHEBI:57306"/>
        <dbReference type="ChEBI" id="CHEBI:60344"/>
        <dbReference type="EC" id="4.98.1.1"/>
    </reaction>
</comment>
<dbReference type="RefSeq" id="WP_311664843.1">
    <property type="nucleotide sequence ID" value="NZ_JAVRHT010000035.1"/>
</dbReference>
<dbReference type="InterPro" id="IPR019772">
    <property type="entry name" value="Ferrochelatase_AS"/>
</dbReference>
<dbReference type="NCBIfam" id="TIGR00109">
    <property type="entry name" value="hemH"/>
    <property type="match status" value="1"/>
</dbReference>
<accession>A0ABU3BTU0</accession>